<keyword evidence="1" id="KW-0472">Membrane</keyword>
<proteinExistence type="predicted"/>
<dbReference type="RefSeq" id="WP_013407276.1">
    <property type="nucleotide sequence ID" value="NC_014655.1"/>
</dbReference>
<evidence type="ECO:0000256" key="1">
    <source>
        <dbReference type="SAM" id="Phobius"/>
    </source>
</evidence>
<name>E4RWQ3_LEAB4</name>
<evidence type="ECO:0000313" key="2">
    <source>
        <dbReference type="EMBL" id="ADQ16222.1"/>
    </source>
</evidence>
<keyword evidence="1" id="KW-1133">Transmembrane helix</keyword>
<feature type="transmembrane region" description="Helical" evidence="1">
    <location>
        <begin position="68"/>
        <end position="91"/>
    </location>
</feature>
<dbReference type="EMBL" id="CP002305">
    <property type="protein sequence ID" value="ADQ16222.1"/>
    <property type="molecule type" value="Genomic_DNA"/>
</dbReference>
<feature type="transmembrane region" description="Helical" evidence="1">
    <location>
        <begin position="146"/>
        <end position="163"/>
    </location>
</feature>
<dbReference type="KEGG" id="lby:Lbys_0447"/>
<evidence type="ECO:0000313" key="3">
    <source>
        <dbReference type="Proteomes" id="UP000007435"/>
    </source>
</evidence>
<accession>E4RWQ3</accession>
<dbReference type="Proteomes" id="UP000007435">
    <property type="component" value="Chromosome"/>
</dbReference>
<dbReference type="HOGENOM" id="CLU_1584417_0_0_10"/>
<keyword evidence="1" id="KW-0812">Transmembrane</keyword>
<keyword evidence="3" id="KW-1185">Reference proteome</keyword>
<gene>
    <name evidence="2" type="ordered locus">Lbys_0447</name>
</gene>
<feature type="transmembrane region" description="Helical" evidence="1">
    <location>
        <begin position="41"/>
        <end position="56"/>
    </location>
</feature>
<reference key="1">
    <citation type="submission" date="2010-11" db="EMBL/GenBank/DDBJ databases">
        <title>The complete genome of Leadbetterella byssophila DSM 17132.</title>
        <authorList>
            <consortium name="US DOE Joint Genome Institute (JGI-PGF)"/>
            <person name="Lucas S."/>
            <person name="Copeland A."/>
            <person name="Lapidus A."/>
            <person name="Glavina del Rio T."/>
            <person name="Dalin E."/>
            <person name="Tice H."/>
            <person name="Bruce D."/>
            <person name="Goodwin L."/>
            <person name="Pitluck S."/>
            <person name="Kyrpides N."/>
            <person name="Mavromatis K."/>
            <person name="Ivanova N."/>
            <person name="Teshima H."/>
            <person name="Brettin T."/>
            <person name="Detter J.C."/>
            <person name="Han C."/>
            <person name="Tapia R."/>
            <person name="Land M."/>
            <person name="Hauser L."/>
            <person name="Markowitz V."/>
            <person name="Cheng J.-F."/>
            <person name="Hugenholtz P."/>
            <person name="Woyke T."/>
            <person name="Wu D."/>
            <person name="Tindall B."/>
            <person name="Pomrenke H.G."/>
            <person name="Brambilla E."/>
            <person name="Klenk H.-P."/>
            <person name="Eisen J.A."/>
        </authorList>
    </citation>
    <scope>NUCLEOTIDE SEQUENCE [LARGE SCALE GENOMIC DNA]</scope>
    <source>
        <strain>DSM 17132</strain>
    </source>
</reference>
<dbReference type="AlphaFoldDB" id="E4RWQ3"/>
<sequence>MNPIVRKSLIFGSIAGGVCFLFFLVMYFLNPNPLALRRPDLGINIIFIGVAIWYYKRENGGYLHFYEGFSLGFLTNIIAALLTGVLIFLFLQYVDVRPFEEWTAWSKNLLLTDRERSKELMNEQTFQQLLKSFEEKSPAVIIGDELIFKQIAIVACTLFSMGMRKIKP</sequence>
<feature type="transmembrane region" description="Helical" evidence="1">
    <location>
        <begin position="9"/>
        <end position="29"/>
    </location>
</feature>
<evidence type="ECO:0008006" key="4">
    <source>
        <dbReference type="Google" id="ProtNLM"/>
    </source>
</evidence>
<dbReference type="Pfam" id="PF13858">
    <property type="entry name" value="DUF4199"/>
    <property type="match status" value="1"/>
</dbReference>
<reference evidence="2 3" key="2">
    <citation type="journal article" date="2011" name="Stand. Genomic Sci.">
        <title>Complete genome sequence of Leadbetterella byssophila type strain (4M15).</title>
        <authorList>
            <person name="Abt B."/>
            <person name="Teshima H."/>
            <person name="Lucas S."/>
            <person name="Lapidus A."/>
            <person name="Del Rio T.G."/>
            <person name="Nolan M."/>
            <person name="Tice H."/>
            <person name="Cheng J.F."/>
            <person name="Pitluck S."/>
            <person name="Liolios K."/>
            <person name="Pagani I."/>
            <person name="Ivanova N."/>
            <person name="Mavromatis K."/>
            <person name="Pati A."/>
            <person name="Tapia R."/>
            <person name="Han C."/>
            <person name="Goodwin L."/>
            <person name="Chen A."/>
            <person name="Palaniappan K."/>
            <person name="Land M."/>
            <person name="Hauser L."/>
            <person name="Chang Y.J."/>
            <person name="Jeffries C.D."/>
            <person name="Rohde M."/>
            <person name="Goker M."/>
            <person name="Tindall B.J."/>
            <person name="Detter J.C."/>
            <person name="Woyke T."/>
            <person name="Bristow J."/>
            <person name="Eisen J.A."/>
            <person name="Markowitz V."/>
            <person name="Hugenholtz P."/>
            <person name="Klenk H.P."/>
            <person name="Kyrpides N.C."/>
        </authorList>
    </citation>
    <scope>NUCLEOTIDE SEQUENCE [LARGE SCALE GENOMIC DNA]</scope>
    <source>
        <strain evidence="3">DSM 17132 / JCM 16389 / KACC 11308 / NBRC 106382 / 4M15</strain>
    </source>
</reference>
<dbReference type="STRING" id="649349.Lbys_0447"/>
<organism evidence="2 3">
    <name type="scientific">Leadbetterella byssophila (strain DSM 17132 / JCM 16389 / KACC 11308 / NBRC 106382 / 4M15)</name>
    <dbReference type="NCBI Taxonomy" id="649349"/>
    <lineage>
        <taxon>Bacteria</taxon>
        <taxon>Pseudomonadati</taxon>
        <taxon>Bacteroidota</taxon>
        <taxon>Cytophagia</taxon>
        <taxon>Cytophagales</taxon>
        <taxon>Leadbetterellaceae</taxon>
        <taxon>Leadbetterella</taxon>
    </lineage>
</organism>
<protein>
    <recommendedName>
        <fullName evidence="4">DUF4199 domain-containing protein</fullName>
    </recommendedName>
</protein>
<dbReference type="InterPro" id="IPR025250">
    <property type="entry name" value="DUF4199"/>
</dbReference>
<dbReference type="OrthoDB" id="952579at2"/>